<feature type="transmembrane region" description="Helical" evidence="9">
    <location>
        <begin position="408"/>
        <end position="430"/>
    </location>
</feature>
<keyword evidence="3 7" id="KW-0813">Transport</keyword>
<protein>
    <recommendedName>
        <fullName evidence="10">Major facilitator superfamily (MFS) profile domain-containing protein</fullName>
    </recommendedName>
</protein>
<keyword evidence="12" id="KW-1185">Reference proteome</keyword>
<dbReference type="InterPro" id="IPR050360">
    <property type="entry name" value="MFS_Sugar_Transporters"/>
</dbReference>
<comment type="caution">
    <text evidence="11">The sequence shown here is derived from an EMBL/GenBank/DDBJ whole genome shotgun (WGS) entry which is preliminary data.</text>
</comment>
<feature type="transmembrane region" description="Helical" evidence="9">
    <location>
        <begin position="336"/>
        <end position="359"/>
    </location>
</feature>
<evidence type="ECO:0000313" key="12">
    <source>
        <dbReference type="Proteomes" id="UP001324427"/>
    </source>
</evidence>
<feature type="transmembrane region" description="Helical" evidence="9">
    <location>
        <begin position="102"/>
        <end position="120"/>
    </location>
</feature>
<reference evidence="11 12" key="1">
    <citation type="submission" date="2021-11" db="EMBL/GenBank/DDBJ databases">
        <title>Black yeast isolated from Biological Soil Crust.</title>
        <authorList>
            <person name="Kurbessoian T."/>
        </authorList>
    </citation>
    <scope>NUCLEOTIDE SEQUENCE [LARGE SCALE GENOMIC DNA]</scope>
    <source>
        <strain evidence="11 12">CCFEE 5522</strain>
    </source>
</reference>
<dbReference type="PROSITE" id="PS50850">
    <property type="entry name" value="MFS"/>
    <property type="match status" value="1"/>
</dbReference>
<evidence type="ECO:0000256" key="3">
    <source>
        <dbReference type="ARBA" id="ARBA00022448"/>
    </source>
</evidence>
<dbReference type="Pfam" id="PF00083">
    <property type="entry name" value="Sugar_tr"/>
    <property type="match status" value="1"/>
</dbReference>
<dbReference type="PROSITE" id="PS00217">
    <property type="entry name" value="SUGAR_TRANSPORT_2"/>
    <property type="match status" value="1"/>
</dbReference>
<dbReference type="PROSITE" id="PS00216">
    <property type="entry name" value="SUGAR_TRANSPORT_1"/>
    <property type="match status" value="1"/>
</dbReference>
<evidence type="ECO:0000256" key="2">
    <source>
        <dbReference type="ARBA" id="ARBA00010992"/>
    </source>
</evidence>
<dbReference type="PRINTS" id="PR00171">
    <property type="entry name" value="SUGRTRNSPORT"/>
</dbReference>
<dbReference type="InterPro" id="IPR020846">
    <property type="entry name" value="MFS_dom"/>
</dbReference>
<feature type="transmembrane region" description="Helical" evidence="9">
    <location>
        <begin position="159"/>
        <end position="177"/>
    </location>
</feature>
<feature type="transmembrane region" description="Helical" evidence="9">
    <location>
        <begin position="442"/>
        <end position="459"/>
    </location>
</feature>
<accession>A0AAV9J4L7</accession>
<keyword evidence="6 9" id="KW-0472">Membrane</keyword>
<dbReference type="Gene3D" id="1.20.1250.20">
    <property type="entry name" value="MFS general substrate transporter like domains"/>
    <property type="match status" value="1"/>
</dbReference>
<feature type="region of interest" description="Disordered" evidence="8">
    <location>
        <begin position="521"/>
        <end position="543"/>
    </location>
</feature>
<dbReference type="PANTHER" id="PTHR48022">
    <property type="entry name" value="PLASTIDIC GLUCOSE TRANSPORTER 4"/>
    <property type="match status" value="1"/>
</dbReference>
<dbReference type="InterPro" id="IPR005828">
    <property type="entry name" value="MFS_sugar_transport-like"/>
</dbReference>
<dbReference type="AlphaFoldDB" id="A0AAV9J4L7"/>
<feature type="transmembrane region" description="Helical" evidence="9">
    <location>
        <begin position="126"/>
        <end position="147"/>
    </location>
</feature>
<dbReference type="SUPFAM" id="SSF103473">
    <property type="entry name" value="MFS general substrate transporter"/>
    <property type="match status" value="1"/>
</dbReference>
<evidence type="ECO:0000256" key="9">
    <source>
        <dbReference type="SAM" id="Phobius"/>
    </source>
</evidence>
<evidence type="ECO:0000256" key="7">
    <source>
        <dbReference type="RuleBase" id="RU003346"/>
    </source>
</evidence>
<feature type="transmembrane region" description="Helical" evidence="9">
    <location>
        <begin position="471"/>
        <end position="492"/>
    </location>
</feature>
<sequence length="543" mass="59765">MTGFARAKEDRPTPPEVYNWRVYASALIVALGVMAYGYDSAFIGTTITQASFKRDFGVDKMSQAEQNNVSSNLTSIYSAGGFFGAFFMFFSLELLGRKMTIIISNVIFLIGAIMCTAASHQLGLLYAGRLFTGLGVGGIAAVCPIYIAEISPPAIRGRLTGFFESFYQIGAVIGFWYDPDTSFMRAINYGMVHNISPESTMAWRIPMGVQLIPAGLLAIGIPFLRESPLWLLKRGRDEEAFGVYSYYRNLPIDHQYIFEDVAFVKGQIHHERAVTSGERPTFGAFIKSASREALMKGMRNRFGLVFIMFMWQAWSGAAAINYYSPTIFASIGLTDTTLWTGIYGIIKAAGSVIFFTFFVDTFGRKVPWIVSSLSCAVCQYYLAGYIAVAKPTKDAVQSAGTIAGGKAATAAIMIFGATWSFGANGLPWIISAEIFPSSLRSISGPWAGMSVWLWTYVVTKALPSMYTSMGYGVYIFFASMLVCASIYAFFFIQETKGLRVDQMDGLFGFVRPGTDYAAKSMDDEELPDHKREQKGSSTQVELV</sequence>
<dbReference type="GO" id="GO:0016020">
    <property type="term" value="C:membrane"/>
    <property type="evidence" value="ECO:0007669"/>
    <property type="project" value="UniProtKB-SubCell"/>
</dbReference>
<evidence type="ECO:0000313" key="11">
    <source>
        <dbReference type="EMBL" id="KAK4539616.1"/>
    </source>
</evidence>
<comment type="similarity">
    <text evidence="2 7">Belongs to the major facilitator superfamily. Sugar transporter (TC 2.A.1.1) family.</text>
</comment>
<feature type="transmembrane region" description="Helical" evidence="9">
    <location>
        <begin position="366"/>
        <end position="388"/>
    </location>
</feature>
<dbReference type="PANTHER" id="PTHR48022:SF60">
    <property type="entry name" value="MAJOR FACILITATOR SUPERFAMILY (MFS) PROFILE DOMAIN-CONTAINING PROTEIN"/>
    <property type="match status" value="1"/>
</dbReference>
<evidence type="ECO:0000256" key="1">
    <source>
        <dbReference type="ARBA" id="ARBA00004141"/>
    </source>
</evidence>
<evidence type="ECO:0000256" key="5">
    <source>
        <dbReference type="ARBA" id="ARBA00022989"/>
    </source>
</evidence>
<feature type="transmembrane region" description="Helical" evidence="9">
    <location>
        <begin position="76"/>
        <end position="95"/>
    </location>
</feature>
<evidence type="ECO:0000256" key="4">
    <source>
        <dbReference type="ARBA" id="ARBA00022692"/>
    </source>
</evidence>
<name>A0AAV9J4L7_9PEZI</name>
<evidence type="ECO:0000259" key="10">
    <source>
        <dbReference type="PROSITE" id="PS50850"/>
    </source>
</evidence>
<keyword evidence="5 9" id="KW-1133">Transmembrane helix</keyword>
<feature type="transmembrane region" description="Helical" evidence="9">
    <location>
        <begin position="302"/>
        <end position="324"/>
    </location>
</feature>
<gene>
    <name evidence="11" type="ORF">LTR36_010499</name>
</gene>
<feature type="transmembrane region" description="Helical" evidence="9">
    <location>
        <begin position="20"/>
        <end position="38"/>
    </location>
</feature>
<comment type="subcellular location">
    <subcellularLocation>
        <location evidence="1">Membrane</location>
        <topology evidence="1">Multi-pass membrane protein</topology>
    </subcellularLocation>
</comment>
<dbReference type="GO" id="GO:0005351">
    <property type="term" value="F:carbohydrate:proton symporter activity"/>
    <property type="evidence" value="ECO:0007669"/>
    <property type="project" value="TreeGrafter"/>
</dbReference>
<keyword evidence="4 9" id="KW-0812">Transmembrane</keyword>
<dbReference type="NCBIfam" id="TIGR00879">
    <property type="entry name" value="SP"/>
    <property type="match status" value="1"/>
</dbReference>
<dbReference type="EMBL" id="JAVFHQ010000088">
    <property type="protein sequence ID" value="KAK4539616.1"/>
    <property type="molecule type" value="Genomic_DNA"/>
</dbReference>
<dbReference type="InterPro" id="IPR003663">
    <property type="entry name" value="Sugar/inositol_transpt"/>
</dbReference>
<dbReference type="Proteomes" id="UP001324427">
    <property type="component" value="Unassembled WGS sequence"/>
</dbReference>
<feature type="transmembrane region" description="Helical" evidence="9">
    <location>
        <begin position="201"/>
        <end position="224"/>
    </location>
</feature>
<evidence type="ECO:0000256" key="6">
    <source>
        <dbReference type="ARBA" id="ARBA00023136"/>
    </source>
</evidence>
<dbReference type="InterPro" id="IPR036259">
    <property type="entry name" value="MFS_trans_sf"/>
</dbReference>
<evidence type="ECO:0000256" key="8">
    <source>
        <dbReference type="SAM" id="MobiDB-lite"/>
    </source>
</evidence>
<organism evidence="11 12">
    <name type="scientific">Oleoguttula mirabilis</name>
    <dbReference type="NCBI Taxonomy" id="1507867"/>
    <lineage>
        <taxon>Eukaryota</taxon>
        <taxon>Fungi</taxon>
        <taxon>Dikarya</taxon>
        <taxon>Ascomycota</taxon>
        <taxon>Pezizomycotina</taxon>
        <taxon>Dothideomycetes</taxon>
        <taxon>Dothideomycetidae</taxon>
        <taxon>Mycosphaerellales</taxon>
        <taxon>Teratosphaeriaceae</taxon>
        <taxon>Oleoguttula</taxon>
    </lineage>
</organism>
<feature type="domain" description="Major facilitator superfamily (MFS) profile" evidence="10">
    <location>
        <begin position="25"/>
        <end position="496"/>
    </location>
</feature>
<dbReference type="InterPro" id="IPR005829">
    <property type="entry name" value="Sugar_transporter_CS"/>
</dbReference>
<proteinExistence type="inferred from homology"/>